<protein>
    <recommendedName>
        <fullName evidence="5">Replication-associated protein</fullName>
    </recommendedName>
    <alternativeName>
        <fullName evidence="20">ATP-dependent helicase Rep</fullName>
    </alternativeName>
    <alternativeName>
        <fullName evidence="21">RepP</fullName>
    </alternativeName>
</protein>
<dbReference type="GO" id="GO:0016787">
    <property type="term" value="F:hydrolase activity"/>
    <property type="evidence" value="ECO:0007669"/>
    <property type="project" value="UniProtKB-KW"/>
</dbReference>
<comment type="similarity">
    <text evidence="4">Belongs to the nanoviruses/circoviruses replication-associated protein family.</text>
</comment>
<dbReference type="Pfam" id="PF02407">
    <property type="entry name" value="Viral_Rep"/>
    <property type="match status" value="1"/>
</dbReference>
<keyword evidence="18" id="KW-0238">DNA-binding</keyword>
<dbReference type="Gene3D" id="3.40.50.300">
    <property type="entry name" value="P-loop containing nucleotide triphosphate hydrolases"/>
    <property type="match status" value="1"/>
</dbReference>
<name>A0A7G8KWI4_9VIRU</name>
<evidence type="ECO:0000256" key="5">
    <source>
        <dbReference type="ARBA" id="ARBA00014531"/>
    </source>
</evidence>
<keyword evidence="8" id="KW-0548">Nucleotidyltransferase</keyword>
<evidence type="ECO:0000256" key="9">
    <source>
        <dbReference type="ARBA" id="ARBA00022705"/>
    </source>
</evidence>
<feature type="region of interest" description="Disordered" evidence="23">
    <location>
        <begin position="296"/>
        <end position="326"/>
    </location>
</feature>
<accession>A0A7G8KWI4</accession>
<evidence type="ECO:0000256" key="7">
    <source>
        <dbReference type="ARBA" id="ARBA00022679"/>
    </source>
</evidence>
<evidence type="ECO:0000256" key="1">
    <source>
        <dbReference type="ARBA" id="ARBA00001936"/>
    </source>
</evidence>
<evidence type="ECO:0000256" key="16">
    <source>
        <dbReference type="ARBA" id="ARBA00022840"/>
    </source>
</evidence>
<evidence type="ECO:0000256" key="3">
    <source>
        <dbReference type="ARBA" id="ARBA00004147"/>
    </source>
</evidence>
<organism evidence="25">
    <name type="scientific">Entamoeba-associated CRESS DNA virus 3</name>
    <dbReference type="NCBI Taxonomy" id="2766563"/>
    <lineage>
        <taxon>Viruses</taxon>
        <taxon>Monodnaviria</taxon>
        <taxon>Shotokuvirae</taxon>
        <taxon>Cressdnaviricota</taxon>
        <taxon>Arfiviricetes</taxon>
        <taxon>Rohanvirales</taxon>
        <taxon>Nenyaviridae</taxon>
        <taxon>Mazarbulvirus</taxon>
        <taxon>Mazarbulvirus hasufel</taxon>
    </lineage>
</organism>
<evidence type="ECO:0000256" key="8">
    <source>
        <dbReference type="ARBA" id="ARBA00022695"/>
    </source>
</evidence>
<keyword evidence="13" id="KW-0255">Endonuclease</keyword>
<keyword evidence="12" id="KW-0547">Nucleotide-binding</keyword>
<keyword evidence="15" id="KW-0347">Helicase</keyword>
<comment type="subcellular location">
    <subcellularLocation>
        <location evidence="3">Host nucleus</location>
    </subcellularLocation>
</comment>
<dbReference type="PROSITE" id="PS52020">
    <property type="entry name" value="CRESS_DNA_REP"/>
    <property type="match status" value="1"/>
</dbReference>
<dbReference type="InterPro" id="IPR049912">
    <property type="entry name" value="CRESS_DNA_REP"/>
</dbReference>
<dbReference type="GO" id="GO:0003724">
    <property type="term" value="F:RNA helicase activity"/>
    <property type="evidence" value="ECO:0007669"/>
    <property type="project" value="InterPro"/>
</dbReference>
<dbReference type="InterPro" id="IPR027417">
    <property type="entry name" value="P-loop_NTPase"/>
</dbReference>
<keyword evidence="6" id="KW-1048">Host nucleus</keyword>
<dbReference type="InterPro" id="IPR000605">
    <property type="entry name" value="Helicase_SF3_ssDNA/RNA_vir"/>
</dbReference>
<evidence type="ECO:0000313" key="25">
    <source>
        <dbReference type="EMBL" id="QNJ47532.1"/>
    </source>
</evidence>
<dbReference type="GO" id="GO:0046872">
    <property type="term" value="F:metal ion binding"/>
    <property type="evidence" value="ECO:0007669"/>
    <property type="project" value="UniProtKB-KW"/>
</dbReference>
<comment type="cofactor">
    <cofactor evidence="1">
        <name>Mn(2+)</name>
        <dbReference type="ChEBI" id="CHEBI:29035"/>
    </cofactor>
</comment>
<dbReference type="GO" id="GO:0006260">
    <property type="term" value="P:DNA replication"/>
    <property type="evidence" value="ECO:0007669"/>
    <property type="project" value="UniProtKB-KW"/>
</dbReference>
<keyword evidence="16" id="KW-0067">ATP-binding</keyword>
<keyword evidence="11" id="KW-0479">Metal-binding</keyword>
<evidence type="ECO:0000256" key="12">
    <source>
        <dbReference type="ARBA" id="ARBA00022741"/>
    </source>
</evidence>
<evidence type="ECO:0000256" key="11">
    <source>
        <dbReference type="ARBA" id="ARBA00022723"/>
    </source>
</evidence>
<evidence type="ECO:0000256" key="17">
    <source>
        <dbReference type="ARBA" id="ARBA00023124"/>
    </source>
</evidence>
<evidence type="ECO:0000256" key="10">
    <source>
        <dbReference type="ARBA" id="ARBA00022722"/>
    </source>
</evidence>
<evidence type="ECO:0000256" key="23">
    <source>
        <dbReference type="SAM" id="MobiDB-lite"/>
    </source>
</evidence>
<evidence type="ECO:0000259" key="24">
    <source>
        <dbReference type="PROSITE" id="PS52020"/>
    </source>
</evidence>
<dbReference type="Gene3D" id="3.40.1310.20">
    <property type="match status" value="1"/>
</dbReference>
<keyword evidence="10" id="KW-0540">Nuclease</keyword>
<dbReference type="GO" id="GO:0003723">
    <property type="term" value="F:RNA binding"/>
    <property type="evidence" value="ECO:0007669"/>
    <property type="project" value="InterPro"/>
</dbReference>
<reference evidence="25" key="1">
    <citation type="journal article" date="2020" name="Nat. Commun.">
        <title>Entamoeba and Giardia parasites implicated as hosts of CRESS viruses.</title>
        <authorList>
            <person name="Kinsella C.M."/>
            <person name="Bart A."/>
            <person name="Deijs M."/>
            <person name="Broekhuizen P."/>
            <person name="Kaczorowska J."/>
            <person name="Jebbink M.F."/>
            <person name="van Gool T."/>
            <person name="Cotten M."/>
            <person name="van der Hoek L."/>
        </authorList>
    </citation>
    <scope>NUCLEOTIDE SEQUENCE</scope>
    <source>
        <strain evidence="25">84-AMS-02</strain>
    </source>
</reference>
<keyword evidence="9" id="KW-0235">DNA replication</keyword>
<comment type="cofactor">
    <cofactor evidence="2">
        <name>Mg(2+)</name>
        <dbReference type="ChEBI" id="CHEBI:18420"/>
    </cofactor>
</comment>
<dbReference type="GO" id="GO:0016779">
    <property type="term" value="F:nucleotidyltransferase activity"/>
    <property type="evidence" value="ECO:0007669"/>
    <property type="project" value="UniProtKB-KW"/>
</dbReference>
<dbReference type="GO" id="GO:0005524">
    <property type="term" value="F:ATP binding"/>
    <property type="evidence" value="ECO:0007669"/>
    <property type="project" value="UniProtKB-KW"/>
</dbReference>
<evidence type="ECO:0000256" key="21">
    <source>
        <dbReference type="ARBA" id="ARBA00032243"/>
    </source>
</evidence>
<comment type="catalytic activity">
    <reaction evidence="22">
        <text>ATP + H2O = ADP + phosphate + H(+)</text>
        <dbReference type="Rhea" id="RHEA:13065"/>
        <dbReference type="ChEBI" id="CHEBI:15377"/>
        <dbReference type="ChEBI" id="CHEBI:15378"/>
        <dbReference type="ChEBI" id="CHEBI:30616"/>
        <dbReference type="ChEBI" id="CHEBI:43474"/>
        <dbReference type="ChEBI" id="CHEBI:456216"/>
    </reaction>
</comment>
<evidence type="ECO:0000256" key="19">
    <source>
        <dbReference type="ARBA" id="ARBA00023268"/>
    </source>
</evidence>
<evidence type="ECO:0000256" key="13">
    <source>
        <dbReference type="ARBA" id="ARBA00022759"/>
    </source>
</evidence>
<keyword evidence="14" id="KW-0378">Hydrolase</keyword>
<evidence type="ECO:0000256" key="2">
    <source>
        <dbReference type="ARBA" id="ARBA00001946"/>
    </source>
</evidence>
<dbReference type="GO" id="GO:0004519">
    <property type="term" value="F:endonuclease activity"/>
    <property type="evidence" value="ECO:0007669"/>
    <property type="project" value="UniProtKB-KW"/>
</dbReference>
<dbReference type="Pfam" id="PF00910">
    <property type="entry name" value="RNA_helicase"/>
    <property type="match status" value="1"/>
</dbReference>
<evidence type="ECO:0000256" key="6">
    <source>
        <dbReference type="ARBA" id="ARBA00022562"/>
    </source>
</evidence>
<dbReference type="GO" id="GO:0042025">
    <property type="term" value="C:host cell nucleus"/>
    <property type="evidence" value="ECO:0007669"/>
    <property type="project" value="UniProtKB-SubCell"/>
</dbReference>
<sequence>MSRARGWFLTENRNIEDSKSALSNICDEGGVRYAVMAKERAPTTGHEHAHIYLYFTHPKSFKTIKDAFPTADIERARGNMEQASKYVTKDGDVLYEFGDLPKPSKNIDEQWKEAVEAFKNGKGDKESRLYARYQRFFDNLETTYAELSDFDGDLKKKNLWIYGDPGTGKSRSVREYARLHGLRIYNKLPNKWWDGFEGQDIVLFEDADADTCRILIRQFKLWTDRYVFAAELKGSRKDISPNFQFIITSNHDLEECFPEGIDEVAIRRRFSVLSVGDARLHGSDLDRYLRVPNRPANGGCNSTSSDSARELGDDNGGGSVCTGNSE</sequence>
<dbReference type="EMBL" id="MT293417">
    <property type="protein sequence ID" value="QNJ47532.1"/>
    <property type="molecule type" value="Genomic_DNA"/>
</dbReference>
<evidence type="ECO:0000256" key="20">
    <source>
        <dbReference type="ARBA" id="ARBA00030754"/>
    </source>
</evidence>
<dbReference type="SUPFAM" id="SSF52540">
    <property type="entry name" value="P-loop containing nucleoside triphosphate hydrolases"/>
    <property type="match status" value="1"/>
</dbReference>
<keyword evidence="7" id="KW-0808">Transferase</keyword>
<evidence type="ECO:0000256" key="15">
    <source>
        <dbReference type="ARBA" id="ARBA00022806"/>
    </source>
</evidence>
<keyword evidence="17" id="KW-0190">Covalent protein-DNA linkage</keyword>
<evidence type="ECO:0000256" key="14">
    <source>
        <dbReference type="ARBA" id="ARBA00022801"/>
    </source>
</evidence>
<feature type="domain" description="CRESS-DNA virus Rep endonuclease" evidence="24">
    <location>
        <begin position="1"/>
        <end position="100"/>
    </location>
</feature>
<dbReference type="GO" id="GO:0003677">
    <property type="term" value="F:DNA binding"/>
    <property type="evidence" value="ECO:0007669"/>
    <property type="project" value="UniProtKB-KW"/>
</dbReference>
<evidence type="ECO:0000256" key="18">
    <source>
        <dbReference type="ARBA" id="ARBA00023125"/>
    </source>
</evidence>
<evidence type="ECO:0000256" key="22">
    <source>
        <dbReference type="ARBA" id="ARBA00049360"/>
    </source>
</evidence>
<evidence type="ECO:0000256" key="4">
    <source>
        <dbReference type="ARBA" id="ARBA00008545"/>
    </source>
</evidence>
<proteinExistence type="inferred from homology"/>
<keyword evidence="19" id="KW-0511">Multifunctional enzyme</keyword>